<keyword evidence="3" id="KW-1185">Reference proteome</keyword>
<feature type="region of interest" description="Disordered" evidence="1">
    <location>
        <begin position="139"/>
        <end position="159"/>
    </location>
</feature>
<name>A0A1V9XTW5_9ACAR</name>
<dbReference type="EMBL" id="MNPL01004362">
    <property type="protein sequence ID" value="OQR76808.1"/>
    <property type="molecule type" value="Genomic_DNA"/>
</dbReference>
<organism evidence="2 3">
    <name type="scientific">Tropilaelaps mercedesae</name>
    <dbReference type="NCBI Taxonomy" id="418985"/>
    <lineage>
        <taxon>Eukaryota</taxon>
        <taxon>Metazoa</taxon>
        <taxon>Ecdysozoa</taxon>
        <taxon>Arthropoda</taxon>
        <taxon>Chelicerata</taxon>
        <taxon>Arachnida</taxon>
        <taxon>Acari</taxon>
        <taxon>Parasitiformes</taxon>
        <taxon>Mesostigmata</taxon>
        <taxon>Gamasina</taxon>
        <taxon>Dermanyssoidea</taxon>
        <taxon>Laelapidae</taxon>
        <taxon>Tropilaelaps</taxon>
    </lineage>
</organism>
<dbReference type="InParanoid" id="A0A1V9XTW5"/>
<feature type="compositionally biased region" description="Low complexity" evidence="1">
    <location>
        <begin position="90"/>
        <end position="100"/>
    </location>
</feature>
<dbReference type="Proteomes" id="UP000192247">
    <property type="component" value="Unassembled WGS sequence"/>
</dbReference>
<evidence type="ECO:0000313" key="2">
    <source>
        <dbReference type="EMBL" id="OQR76808.1"/>
    </source>
</evidence>
<protein>
    <submittedName>
        <fullName evidence="2">Uncharacterized protein</fullName>
    </submittedName>
</protein>
<sequence length="159" mass="17404">MATAARSSIFVGPLKKAVHAPMHLHCRSRRTDMVTLAWCGRQLFDGVMSPGLISPTSRSPASGPVNRPALIVRVRRLRARRARLQRRGQQHSQQDISISSCASSPTAVPLTPSSRFGPVPARNRKRNTDLVLNVLSNGSSKAVDSRRKNPFPARLSSMC</sequence>
<evidence type="ECO:0000256" key="1">
    <source>
        <dbReference type="SAM" id="MobiDB-lite"/>
    </source>
</evidence>
<dbReference type="AlphaFoldDB" id="A0A1V9XTW5"/>
<feature type="compositionally biased region" description="Polar residues" evidence="1">
    <location>
        <begin position="101"/>
        <end position="114"/>
    </location>
</feature>
<feature type="region of interest" description="Disordered" evidence="1">
    <location>
        <begin position="81"/>
        <end position="123"/>
    </location>
</feature>
<reference evidence="2 3" key="1">
    <citation type="journal article" date="2017" name="Gigascience">
        <title>Draft genome of the honey bee ectoparasitic mite, Tropilaelaps mercedesae, is shaped by the parasitic life history.</title>
        <authorList>
            <person name="Dong X."/>
            <person name="Armstrong S.D."/>
            <person name="Xia D."/>
            <person name="Makepeace B.L."/>
            <person name="Darby A.C."/>
            <person name="Kadowaki T."/>
        </authorList>
    </citation>
    <scope>NUCLEOTIDE SEQUENCE [LARGE SCALE GENOMIC DNA]</scope>
    <source>
        <strain evidence="2">Wuxi-XJTLU</strain>
    </source>
</reference>
<evidence type="ECO:0000313" key="3">
    <source>
        <dbReference type="Proteomes" id="UP000192247"/>
    </source>
</evidence>
<comment type="caution">
    <text evidence="2">The sequence shown here is derived from an EMBL/GenBank/DDBJ whole genome shotgun (WGS) entry which is preliminary data.</text>
</comment>
<gene>
    <name evidence="2" type="ORF">BIW11_07536</name>
</gene>
<accession>A0A1V9XTW5</accession>
<proteinExistence type="predicted"/>